<dbReference type="Proteomes" id="UP000054099">
    <property type="component" value="Unassembled WGS sequence"/>
</dbReference>
<protein>
    <submittedName>
        <fullName evidence="3">Uncharacterized protein</fullName>
    </submittedName>
</protein>
<dbReference type="Gene3D" id="3.90.550.10">
    <property type="entry name" value="Spore Coat Polysaccharide Biosynthesis Protein SpsA, Chain A"/>
    <property type="match status" value="1"/>
</dbReference>
<dbReference type="Pfam" id="PF25087">
    <property type="entry name" value="GMPPB_C"/>
    <property type="match status" value="1"/>
</dbReference>
<dbReference type="EMBL" id="LNQN01000001">
    <property type="protein sequence ID" value="KSU84886.1"/>
    <property type="molecule type" value="Genomic_DNA"/>
</dbReference>
<accession>A0A0V8JCG8</accession>
<dbReference type="OrthoDB" id="9803871at2"/>
<dbReference type="InterPro" id="IPR005835">
    <property type="entry name" value="NTP_transferase_dom"/>
</dbReference>
<feature type="domain" description="Mannose-1-phosphate guanyltransferase C-terminal" evidence="2">
    <location>
        <begin position="256"/>
        <end position="328"/>
    </location>
</feature>
<evidence type="ECO:0000259" key="2">
    <source>
        <dbReference type="Pfam" id="PF25087"/>
    </source>
</evidence>
<gene>
    <name evidence="3" type="ORF">AS030_04990</name>
</gene>
<comment type="caution">
    <text evidence="3">The sequence shown here is derived from an EMBL/GenBank/DDBJ whole genome shotgun (WGS) entry which is preliminary data.</text>
</comment>
<dbReference type="InterPro" id="IPR029044">
    <property type="entry name" value="Nucleotide-diphossugar_trans"/>
</dbReference>
<reference evidence="3 4" key="1">
    <citation type="journal article" date="2014" name="Antonie Van Leeuwenhoek">
        <title>Fictibacillus enclensis sp. nov., isolated from marine sediment.</title>
        <authorList>
            <person name="Dastager S.G."/>
            <person name="Mawlankar R."/>
            <person name="Srinivasan K."/>
            <person name="Tang S.K."/>
            <person name="Lee J.C."/>
            <person name="Ramana V.V."/>
            <person name="Shouche Y.S."/>
        </authorList>
    </citation>
    <scope>NUCLEOTIDE SEQUENCE [LARGE SCALE GENOMIC DNA]</scope>
    <source>
        <strain evidence="3 4">NIO-1003</strain>
    </source>
</reference>
<dbReference type="PANTHER" id="PTHR42883">
    <property type="entry name" value="GLUCOSE-1-PHOSPHATE THYMIDYLTRANSFERASE"/>
    <property type="match status" value="1"/>
</dbReference>
<dbReference type="PANTHER" id="PTHR42883:SF2">
    <property type="entry name" value="THYMIDYLYLTRANSFERASE"/>
    <property type="match status" value="1"/>
</dbReference>
<evidence type="ECO:0000313" key="4">
    <source>
        <dbReference type="Proteomes" id="UP000054099"/>
    </source>
</evidence>
<keyword evidence="4" id="KW-1185">Reference proteome</keyword>
<organism evidence="3 4">
    <name type="scientific">Fictibacillus enclensis</name>
    <dbReference type="NCBI Taxonomy" id="1017270"/>
    <lineage>
        <taxon>Bacteria</taxon>
        <taxon>Bacillati</taxon>
        <taxon>Bacillota</taxon>
        <taxon>Bacilli</taxon>
        <taxon>Bacillales</taxon>
        <taxon>Fictibacillaceae</taxon>
        <taxon>Fictibacillus</taxon>
    </lineage>
</organism>
<dbReference type="InterPro" id="IPR056729">
    <property type="entry name" value="GMPPB_C"/>
</dbReference>
<proteinExistence type="predicted"/>
<dbReference type="Pfam" id="PF00483">
    <property type="entry name" value="NTP_transferase"/>
    <property type="match status" value="1"/>
</dbReference>
<dbReference type="SUPFAM" id="SSF53448">
    <property type="entry name" value="Nucleotide-diphospho-sugar transferases"/>
    <property type="match status" value="1"/>
</dbReference>
<sequence>MKGLILVAGKGTRLQPFSLSRAKTLIPVANKPLLEYCIESLKKIGINEIGIVLNPAQKDVCEYIDHRPSDNTSITLIYQIKANGIGDAVKQAADFLKTEPFILLLGDNLINESLLSLKETILSNSINGAVLITKVSNPCDYGIAYVENNQIIKVEEKPTNSASNLAIIGAYAFDSNVLTAINHIQPSSRGEYEITDAIQWLIDHQYTISYQMTNKKYSDVGTIERWFEANRWVLDSLNRSVETADPSTTIKNCKLIPPVHIDKNCVLTNSTIGPYVSVSQGTVIDNCRIQDSIVLENVYVSDVSSLITHSIFGKGTKIDKLNIENASIECLFFDDTKIISK</sequence>
<dbReference type="Gene3D" id="2.160.10.10">
    <property type="entry name" value="Hexapeptide repeat proteins"/>
    <property type="match status" value="1"/>
</dbReference>
<evidence type="ECO:0000259" key="1">
    <source>
        <dbReference type="Pfam" id="PF00483"/>
    </source>
</evidence>
<name>A0A0V8JCG8_9BACL</name>
<evidence type="ECO:0000313" key="3">
    <source>
        <dbReference type="EMBL" id="KSU84886.1"/>
    </source>
</evidence>
<feature type="domain" description="Nucleotidyl transferase" evidence="1">
    <location>
        <begin position="2"/>
        <end position="234"/>
    </location>
</feature>
<dbReference type="AlphaFoldDB" id="A0A0V8JCG8"/>
<dbReference type="RefSeq" id="WP_061969065.1">
    <property type="nucleotide sequence ID" value="NZ_FMAV01000001.1"/>
</dbReference>